<gene>
    <name evidence="6" type="ORF">FAA97_00785</name>
</gene>
<comment type="caution">
    <text evidence="6">The sequence shown here is derived from an EMBL/GenBank/DDBJ whole genome shotgun (WGS) entry which is preliminary data.</text>
</comment>
<organism evidence="6 7">
    <name type="scientific">Peteryoungia ipomoeae</name>
    <dbReference type="NCBI Taxonomy" id="1210932"/>
    <lineage>
        <taxon>Bacteria</taxon>
        <taxon>Pseudomonadati</taxon>
        <taxon>Pseudomonadota</taxon>
        <taxon>Alphaproteobacteria</taxon>
        <taxon>Hyphomicrobiales</taxon>
        <taxon>Rhizobiaceae</taxon>
        <taxon>Peteryoungia</taxon>
    </lineage>
</organism>
<dbReference type="Gene3D" id="3.40.190.290">
    <property type="match status" value="1"/>
</dbReference>
<proteinExistence type="inferred from homology"/>
<evidence type="ECO:0000313" key="7">
    <source>
        <dbReference type="Proteomes" id="UP000308828"/>
    </source>
</evidence>
<evidence type="ECO:0000256" key="3">
    <source>
        <dbReference type="ARBA" id="ARBA00023125"/>
    </source>
</evidence>
<dbReference type="PRINTS" id="PR00039">
    <property type="entry name" value="HTHLYSR"/>
</dbReference>
<dbReference type="Pfam" id="PF00126">
    <property type="entry name" value="HTH_1"/>
    <property type="match status" value="1"/>
</dbReference>
<evidence type="ECO:0000256" key="2">
    <source>
        <dbReference type="ARBA" id="ARBA00023015"/>
    </source>
</evidence>
<sequence>MFDPSQLAALAAILRHGSFERAAFALGVTQSAISQRMRALEEQVGTPLIIRAQPCEATEAGRRLFQHSEELRLLEQDVRRDLGLLGAMAPRATDWPTLRLAVNADSLATWFVPAMASIDQVLFDLVIDDQDHSADWLRRGEVRAAISSMSEPVRGCDCVALGRLRYLATASPAFRARWFADGVVSVETLSDAPALTFNAKDDLQRRWADMAVGHGVTLRSHWLASSTAFVEAALCGMGWGMNPVQLIADALAEGRLEELVPDLPLDVPLYWHVSRSVKRQLAPVTDLVVAHAGKVLLPL</sequence>
<dbReference type="PROSITE" id="PS50931">
    <property type="entry name" value="HTH_LYSR"/>
    <property type="match status" value="1"/>
</dbReference>
<dbReference type="PANTHER" id="PTHR30579">
    <property type="entry name" value="TRANSCRIPTIONAL REGULATOR"/>
    <property type="match status" value="1"/>
</dbReference>
<keyword evidence="7" id="KW-1185">Reference proteome</keyword>
<dbReference type="InterPro" id="IPR036390">
    <property type="entry name" value="WH_DNA-bd_sf"/>
</dbReference>
<comment type="similarity">
    <text evidence="1">Belongs to the LysR transcriptional regulatory family.</text>
</comment>
<dbReference type="SUPFAM" id="SSF46785">
    <property type="entry name" value="Winged helix' DNA-binding domain"/>
    <property type="match status" value="1"/>
</dbReference>
<dbReference type="SUPFAM" id="SSF53850">
    <property type="entry name" value="Periplasmic binding protein-like II"/>
    <property type="match status" value="1"/>
</dbReference>
<dbReference type="AlphaFoldDB" id="A0A4V4HN58"/>
<dbReference type="InterPro" id="IPR050176">
    <property type="entry name" value="LTTR"/>
</dbReference>
<dbReference type="InterPro" id="IPR017685">
    <property type="entry name" value="ArgP"/>
</dbReference>
<dbReference type="OrthoDB" id="3252676at2"/>
<dbReference type="Gene3D" id="1.10.10.10">
    <property type="entry name" value="Winged helix-like DNA-binding domain superfamily/Winged helix DNA-binding domain"/>
    <property type="match status" value="1"/>
</dbReference>
<dbReference type="NCBIfam" id="TIGR03298">
    <property type="entry name" value="argP"/>
    <property type="match status" value="1"/>
</dbReference>
<dbReference type="InterPro" id="IPR036388">
    <property type="entry name" value="WH-like_DNA-bd_sf"/>
</dbReference>
<dbReference type="InterPro" id="IPR005119">
    <property type="entry name" value="LysR_subst-bd"/>
</dbReference>
<dbReference type="GO" id="GO:0003677">
    <property type="term" value="F:DNA binding"/>
    <property type="evidence" value="ECO:0007669"/>
    <property type="project" value="UniProtKB-KW"/>
</dbReference>
<accession>A0A4V4HN58</accession>
<protein>
    <submittedName>
        <fullName evidence="6">LysR family transcriptional regulator ArgP</fullName>
    </submittedName>
</protein>
<evidence type="ECO:0000256" key="1">
    <source>
        <dbReference type="ARBA" id="ARBA00009437"/>
    </source>
</evidence>
<dbReference type="Proteomes" id="UP000308828">
    <property type="component" value="Unassembled WGS sequence"/>
</dbReference>
<dbReference type="NCBIfam" id="NF009888">
    <property type="entry name" value="PRK13348.1"/>
    <property type="match status" value="1"/>
</dbReference>
<dbReference type="EMBL" id="STGV01000001">
    <property type="protein sequence ID" value="THV24786.1"/>
    <property type="molecule type" value="Genomic_DNA"/>
</dbReference>
<evidence type="ECO:0000256" key="4">
    <source>
        <dbReference type="ARBA" id="ARBA00023163"/>
    </source>
</evidence>
<dbReference type="NCBIfam" id="NF002964">
    <property type="entry name" value="PRK03635.1"/>
    <property type="match status" value="1"/>
</dbReference>
<evidence type="ECO:0000313" key="6">
    <source>
        <dbReference type="EMBL" id="THV24786.1"/>
    </source>
</evidence>
<keyword evidence="2" id="KW-0805">Transcription regulation</keyword>
<keyword evidence="4" id="KW-0804">Transcription</keyword>
<keyword evidence="3" id="KW-0238">DNA-binding</keyword>
<dbReference type="PANTHER" id="PTHR30579:SF2">
    <property type="entry name" value="HTH-TYPE TRANSCRIPTIONAL REGULATOR ARGP"/>
    <property type="match status" value="1"/>
</dbReference>
<reference evidence="6 7" key="1">
    <citation type="submission" date="2019-04" db="EMBL/GenBank/DDBJ databases">
        <title>Genome sequence of strain shin9-1.</title>
        <authorList>
            <person name="Gao J."/>
            <person name="Sun J."/>
        </authorList>
    </citation>
    <scope>NUCLEOTIDE SEQUENCE [LARGE SCALE GENOMIC DNA]</scope>
    <source>
        <strain evidence="7">shin9-1</strain>
    </source>
</reference>
<dbReference type="Pfam" id="PF03466">
    <property type="entry name" value="LysR_substrate"/>
    <property type="match status" value="1"/>
</dbReference>
<evidence type="ECO:0000259" key="5">
    <source>
        <dbReference type="PROSITE" id="PS50931"/>
    </source>
</evidence>
<name>A0A4V4HN58_9HYPH</name>
<feature type="domain" description="HTH lysR-type" evidence="5">
    <location>
        <begin position="2"/>
        <end position="58"/>
    </location>
</feature>
<dbReference type="InterPro" id="IPR000847">
    <property type="entry name" value="LysR_HTH_N"/>
</dbReference>
<dbReference type="RefSeq" id="WP_136596634.1">
    <property type="nucleotide sequence ID" value="NZ_STGV01000001.1"/>
</dbReference>
<dbReference type="GO" id="GO:0003700">
    <property type="term" value="F:DNA-binding transcription factor activity"/>
    <property type="evidence" value="ECO:0007669"/>
    <property type="project" value="InterPro"/>
</dbReference>